<feature type="site" description="Interaction with the cone snail toxin Con-ikot-ikot" evidence="18">
    <location>
        <position position="686"/>
    </location>
</feature>
<comment type="similarity">
    <text evidence="1">Belongs to the glutamate-gated ion channel (TC 1.A.10.1) family.</text>
</comment>
<organism evidence="24">
    <name type="scientific">Lepeophtheirus salmonis</name>
    <name type="common">Salmon louse</name>
    <name type="synonym">Caligus salmonis</name>
    <dbReference type="NCBI Taxonomy" id="72036"/>
    <lineage>
        <taxon>Eukaryota</taxon>
        <taxon>Metazoa</taxon>
        <taxon>Ecdysozoa</taxon>
        <taxon>Arthropoda</taxon>
        <taxon>Crustacea</taxon>
        <taxon>Multicrustacea</taxon>
        <taxon>Hexanauplia</taxon>
        <taxon>Copepoda</taxon>
        <taxon>Siphonostomatoida</taxon>
        <taxon>Caligidae</taxon>
        <taxon>Lepeophtheirus</taxon>
    </lineage>
</organism>
<dbReference type="OrthoDB" id="5984008at2759"/>
<name>A0A0K2T0R1_LEPSM</name>
<dbReference type="Pfam" id="PF00060">
    <property type="entry name" value="Lig_chan"/>
    <property type="match status" value="1"/>
</dbReference>
<feature type="transmembrane region" description="Helical" evidence="20">
    <location>
        <begin position="554"/>
        <end position="573"/>
    </location>
</feature>
<reference evidence="24" key="1">
    <citation type="submission" date="2014-05" db="EMBL/GenBank/DDBJ databases">
        <authorList>
            <person name="Chronopoulou M."/>
        </authorList>
    </citation>
    <scope>NUCLEOTIDE SEQUENCE</scope>
    <source>
        <tissue evidence="24">Whole organism</tissue>
    </source>
</reference>
<evidence type="ECO:0000256" key="14">
    <source>
        <dbReference type="ARBA" id="ARBA00023303"/>
    </source>
</evidence>
<dbReference type="SUPFAM" id="SSF53822">
    <property type="entry name" value="Periplasmic binding protein-like I"/>
    <property type="match status" value="1"/>
</dbReference>
<evidence type="ECO:0000256" key="12">
    <source>
        <dbReference type="ARBA" id="ARBA00023257"/>
    </source>
</evidence>
<dbReference type="PRINTS" id="PR00177">
    <property type="entry name" value="NMDARECEPTOR"/>
</dbReference>
<feature type="non-terminal residue" evidence="24">
    <location>
        <position position="710"/>
    </location>
</feature>
<keyword evidence="2" id="KW-0813">Transport</keyword>
<dbReference type="EMBL" id="HACA01001715">
    <property type="protein sequence ID" value="CDW19076.1"/>
    <property type="molecule type" value="Transcribed_RNA"/>
</dbReference>
<evidence type="ECO:0000256" key="6">
    <source>
        <dbReference type="ARBA" id="ARBA00022989"/>
    </source>
</evidence>
<evidence type="ECO:0000313" key="24">
    <source>
        <dbReference type="EMBL" id="CDW19076.1"/>
    </source>
</evidence>
<dbReference type="AlphaFoldDB" id="A0A0K2T0R1"/>
<dbReference type="Gene3D" id="3.40.50.2300">
    <property type="match status" value="2"/>
</dbReference>
<keyword evidence="13" id="KW-1071">Ligand-gated ion channel</keyword>
<feature type="binding site" evidence="17">
    <location>
        <position position="514"/>
    </location>
    <ligand>
        <name>L-glutamate</name>
        <dbReference type="ChEBI" id="CHEBI:29985"/>
    </ligand>
</feature>
<keyword evidence="8" id="KW-0406">Ion transport</keyword>
<accession>A0A0K2T0R1</accession>
<evidence type="ECO:0000259" key="22">
    <source>
        <dbReference type="SMART" id="SM00079"/>
    </source>
</evidence>
<dbReference type="SMART" id="SM00918">
    <property type="entry name" value="Lig_chan-Glu_bd"/>
    <property type="match status" value="1"/>
</dbReference>
<dbReference type="Pfam" id="PF10613">
    <property type="entry name" value="Lig_chan-Glu_bd"/>
    <property type="match status" value="1"/>
</dbReference>
<evidence type="ECO:0000256" key="16">
    <source>
        <dbReference type="ARBA" id="ARBA00072754"/>
    </source>
</evidence>
<feature type="disulfide bond" evidence="19">
    <location>
        <begin position="87"/>
        <end position="333"/>
    </location>
</feature>
<sequence>MVKLGFILTVCHLLIPHAVSQMSSLPGNIRIAAMFDENEYAATHKAALETAVSIINDDRSVLGKSRLITTTAEVVARDSYKAASVACQMIRPGIAAFLGPLSSSSSHLQSLAKMIRFPLLESRWVYNSFKPKYSVNVHPHPSVVGKALADLVRKIGWKSFVILYEDGTGLIRLQELLKLPKSYESQKITVRQLYEDWDDYRPLLKEIKNSGETRIVLDCDIDKVETIFRQAKEIGMISDYYNYLITSLDVERINLAPYKYENVNITGFRIVDTNNPEVGEYIEEWNKIFKEGQGKFHPLYTENVLIFDAMRTFAKALDDLGSLNRLEINPFSCEQPKPWMYGDKLMNYLHHVEVTGLTGEIVFDSNGLRTDFKLELMEKQRDIMIVSGIWTPEVGVNYTQTASQVEGQIVEKLQNKTLRVTTAKTTPFVIAKKLDVPKEALERMSFEEKYEGYVLDLLEYLSKEVKFKYKFHMVGDGKYGSVDPNTGEWNGMIRELQDQKADMAVVDLSMTSQRQQAVDFTMPFMNTGVGILYKKKTPPAPNLFSFLSPLSLDVWIYMTTTYLATSILMYLLARISPYEWENPHPCKDDPEELETLFNLRNALWFGIGSFLCQGSDILPKAISTRMVAGMWWFFTLIMISSYTANLAAFLTAAEMDVPINSAEDLAKQTKIKYGTYGYGSTNAFFKSSTIPTYQKLNAFMESVKPSVYTG</sequence>
<keyword evidence="10" id="KW-0675">Receptor</keyword>
<keyword evidence="3" id="KW-1003">Cell membrane</keyword>
<dbReference type="GO" id="GO:0008328">
    <property type="term" value="C:ionotropic glutamate receptor complex"/>
    <property type="evidence" value="ECO:0007669"/>
    <property type="project" value="UniProtKB-ARBA"/>
</dbReference>
<feature type="binding site" evidence="17">
    <location>
        <position position="509"/>
    </location>
    <ligand>
        <name>L-glutamate</name>
        <dbReference type="ChEBI" id="CHEBI:29985"/>
    </ligand>
</feature>
<evidence type="ECO:0000256" key="8">
    <source>
        <dbReference type="ARBA" id="ARBA00023065"/>
    </source>
</evidence>
<feature type="domain" description="Ionotropic glutamate receptor C-terminal" evidence="22">
    <location>
        <begin position="417"/>
        <end position="634"/>
    </location>
</feature>
<keyword evidence="7" id="KW-0770">Synapse</keyword>
<evidence type="ECO:0000256" key="19">
    <source>
        <dbReference type="PIRSR" id="PIRSR601508-3"/>
    </source>
</evidence>
<evidence type="ECO:0000256" key="2">
    <source>
        <dbReference type="ARBA" id="ARBA00022448"/>
    </source>
</evidence>
<dbReference type="FunFam" id="1.10.287.70:FF:000064">
    <property type="entry name" value="Glutamate receptor ionotropic, kainate"/>
    <property type="match status" value="1"/>
</dbReference>
<dbReference type="CDD" id="cd06382">
    <property type="entry name" value="PBP1_iGluR_Kainate"/>
    <property type="match status" value="1"/>
</dbReference>
<dbReference type="InterPro" id="IPR001508">
    <property type="entry name" value="Iono_Glu_rcpt_met"/>
</dbReference>
<dbReference type="GO" id="GO:0004970">
    <property type="term" value="F:glutamate-gated receptor activity"/>
    <property type="evidence" value="ECO:0007669"/>
    <property type="project" value="UniProtKB-ARBA"/>
</dbReference>
<feature type="chain" id="PRO_5005487352" description="Glutamate receptor 1" evidence="21">
    <location>
        <begin position="21"/>
        <end position="710"/>
    </location>
</feature>
<keyword evidence="19" id="KW-1015">Disulfide bond</keyword>
<keyword evidence="9 20" id="KW-0472">Membrane</keyword>
<dbReference type="PANTHER" id="PTHR18966">
    <property type="entry name" value="IONOTROPIC GLUTAMATE RECEPTOR"/>
    <property type="match status" value="1"/>
</dbReference>
<evidence type="ECO:0000256" key="1">
    <source>
        <dbReference type="ARBA" id="ARBA00008685"/>
    </source>
</evidence>
<feature type="binding site" evidence="17">
    <location>
        <position position="680"/>
    </location>
    <ligand>
        <name>L-glutamate</name>
        <dbReference type="ChEBI" id="CHEBI:29985"/>
    </ligand>
</feature>
<keyword evidence="4 20" id="KW-0812">Transmembrane</keyword>
<evidence type="ECO:0000256" key="17">
    <source>
        <dbReference type="PIRSR" id="PIRSR601508-1"/>
    </source>
</evidence>
<evidence type="ECO:0000256" key="18">
    <source>
        <dbReference type="PIRSR" id="PIRSR601508-2"/>
    </source>
</evidence>
<evidence type="ECO:0000256" key="20">
    <source>
        <dbReference type="SAM" id="Phobius"/>
    </source>
</evidence>
<keyword evidence="11" id="KW-0325">Glycoprotein</keyword>
<evidence type="ECO:0000256" key="4">
    <source>
        <dbReference type="ARBA" id="ARBA00022692"/>
    </source>
</evidence>
<comment type="subcellular location">
    <subcellularLocation>
        <location evidence="15">Postsynaptic cell membrane</location>
        <topology evidence="15">Multi-pass membrane protein</topology>
    </subcellularLocation>
</comment>
<keyword evidence="5 21" id="KW-0732">Signal</keyword>
<feature type="binding site" evidence="17">
    <location>
        <position position="681"/>
    </location>
    <ligand>
        <name>L-glutamate</name>
        <dbReference type="ChEBI" id="CHEBI:29985"/>
    </ligand>
</feature>
<evidence type="ECO:0000256" key="15">
    <source>
        <dbReference type="ARBA" id="ARBA00034104"/>
    </source>
</evidence>
<dbReference type="SMART" id="SM00079">
    <property type="entry name" value="PBPe"/>
    <property type="match status" value="1"/>
</dbReference>
<feature type="site" description="Crucial to convey clamshell closure to channel opening" evidence="18">
    <location>
        <position position="659"/>
    </location>
</feature>
<feature type="transmembrane region" description="Helical" evidence="20">
    <location>
        <begin position="630"/>
        <end position="650"/>
    </location>
</feature>
<evidence type="ECO:0000256" key="21">
    <source>
        <dbReference type="SAM" id="SignalP"/>
    </source>
</evidence>
<dbReference type="FunFam" id="3.40.190.10:FF:000178">
    <property type="entry name" value="Glutamate receptor subunit"/>
    <property type="match status" value="1"/>
</dbReference>
<dbReference type="InterPro" id="IPR001828">
    <property type="entry name" value="ANF_lig-bd_rcpt"/>
</dbReference>
<dbReference type="Gene3D" id="3.40.190.10">
    <property type="entry name" value="Periplasmic binding protein-like II"/>
    <property type="match status" value="1"/>
</dbReference>
<evidence type="ECO:0000256" key="3">
    <source>
        <dbReference type="ARBA" id="ARBA00022475"/>
    </source>
</evidence>
<dbReference type="InterPro" id="IPR001320">
    <property type="entry name" value="Iontro_rcpt_C"/>
</dbReference>
<evidence type="ECO:0000256" key="9">
    <source>
        <dbReference type="ARBA" id="ARBA00023136"/>
    </source>
</evidence>
<dbReference type="InterPro" id="IPR015683">
    <property type="entry name" value="Ionotropic_Glu_rcpt"/>
</dbReference>
<evidence type="ECO:0000256" key="11">
    <source>
        <dbReference type="ARBA" id="ARBA00023180"/>
    </source>
</evidence>
<keyword evidence="6 20" id="KW-1133">Transmembrane helix</keyword>
<evidence type="ECO:0000256" key="7">
    <source>
        <dbReference type="ARBA" id="ARBA00023018"/>
    </source>
</evidence>
<evidence type="ECO:0000256" key="13">
    <source>
        <dbReference type="ARBA" id="ARBA00023286"/>
    </source>
</evidence>
<protein>
    <recommendedName>
        <fullName evidence="16">Glutamate receptor 1</fullName>
    </recommendedName>
</protein>
<keyword evidence="12" id="KW-0628">Postsynaptic cell membrane</keyword>
<feature type="domain" description="Ionotropic glutamate receptor L-glutamate and glycine-binding" evidence="23">
    <location>
        <begin position="427"/>
        <end position="498"/>
    </location>
</feature>
<dbReference type="Gene3D" id="1.10.287.70">
    <property type="match status" value="1"/>
</dbReference>
<dbReference type="InterPro" id="IPR019594">
    <property type="entry name" value="Glu/Gly-bd"/>
</dbReference>
<dbReference type="SUPFAM" id="SSF53850">
    <property type="entry name" value="Periplasmic binding protein-like II"/>
    <property type="match status" value="1"/>
</dbReference>
<dbReference type="FunFam" id="3.40.50.2300:FF:000004">
    <property type="entry name" value="Glutamate receptor, ionotropic, AMPA 2"/>
    <property type="match status" value="1"/>
</dbReference>
<proteinExistence type="inferred from homology"/>
<evidence type="ECO:0000256" key="5">
    <source>
        <dbReference type="ARBA" id="ARBA00022729"/>
    </source>
</evidence>
<evidence type="ECO:0000259" key="23">
    <source>
        <dbReference type="SMART" id="SM00918"/>
    </source>
</evidence>
<evidence type="ECO:0000256" key="10">
    <source>
        <dbReference type="ARBA" id="ARBA00023170"/>
    </source>
</evidence>
<dbReference type="GO" id="GO:0045211">
    <property type="term" value="C:postsynaptic membrane"/>
    <property type="evidence" value="ECO:0007669"/>
    <property type="project" value="UniProtKB-SubCell"/>
</dbReference>
<keyword evidence="14" id="KW-0407">Ion channel</keyword>
<dbReference type="Pfam" id="PF01094">
    <property type="entry name" value="ANF_receptor"/>
    <property type="match status" value="1"/>
</dbReference>
<dbReference type="InterPro" id="IPR028082">
    <property type="entry name" value="Peripla_BP_I"/>
</dbReference>
<feature type="signal peptide" evidence="21">
    <location>
        <begin position="1"/>
        <end position="20"/>
    </location>
</feature>